<dbReference type="Pfam" id="PF04471">
    <property type="entry name" value="Mrr_cat"/>
    <property type="match status" value="1"/>
</dbReference>
<proteinExistence type="predicted"/>
<evidence type="ECO:0000256" key="1">
    <source>
        <dbReference type="ARBA" id="ARBA00022801"/>
    </source>
</evidence>
<feature type="domain" description="Restriction endonuclease type IV Mrr" evidence="3">
    <location>
        <begin position="183"/>
        <end position="299"/>
    </location>
</feature>
<dbReference type="InterPro" id="IPR052906">
    <property type="entry name" value="Type_IV_Methyl-Rstrct_Enzyme"/>
</dbReference>
<sequence>MLSHESTLRKLVKVRDAIVSTTEFATLPRRQQESLTMPEIIKSLRKLGGRALTKKVREDILVRDNVIPEEFITHKVVSQQSGKSYYPFAYIFNFSVANLDFAGFLTRPRRGEVELTKLGRDYDLNQLDVQRDIYRKADPQWKERRTQKLAKRQLTESTETDENMVEDDPADDWRSTLQTALMAISPAKFELFARRLVQAMGVDLDEKIGVKLSGDGGLDGFGYLTTDDFRTARVAIQAKRWSSMVPSPEIDKFRGAMDKYNAEFGIFVTTSDFSRDAIRAARTGTRVITLINGERLIDLVAKYELYVKPVVTYELEDFFKEVD</sequence>
<feature type="compositionally biased region" description="Acidic residues" evidence="2">
    <location>
        <begin position="158"/>
        <end position="169"/>
    </location>
</feature>
<dbReference type="PANTHER" id="PTHR30015">
    <property type="entry name" value="MRR RESTRICTION SYSTEM PROTEIN"/>
    <property type="match status" value="1"/>
</dbReference>
<dbReference type="PANTHER" id="PTHR30015:SF7">
    <property type="entry name" value="TYPE IV METHYL-DIRECTED RESTRICTION ENZYME ECOKMRR"/>
    <property type="match status" value="1"/>
</dbReference>
<comment type="caution">
    <text evidence="4">The sequence shown here is derived from an EMBL/GenBank/DDBJ whole genome shotgun (WGS) entry which is preliminary data.</text>
</comment>
<evidence type="ECO:0000256" key="2">
    <source>
        <dbReference type="SAM" id="MobiDB-lite"/>
    </source>
</evidence>
<accession>A0ABX1L898</accession>
<dbReference type="InterPro" id="IPR007560">
    <property type="entry name" value="Restrct_endonuc_IV_Mrr"/>
</dbReference>
<keyword evidence="5" id="KW-1185">Reference proteome</keyword>
<protein>
    <submittedName>
        <fullName evidence="4">Mrr restriction system protein</fullName>
    </submittedName>
</protein>
<organism evidence="4 5">
    <name type="scientific">Levilactobacillus tujiorum</name>
    <dbReference type="NCBI Taxonomy" id="2912243"/>
    <lineage>
        <taxon>Bacteria</taxon>
        <taxon>Bacillati</taxon>
        <taxon>Bacillota</taxon>
        <taxon>Bacilli</taxon>
        <taxon>Lactobacillales</taxon>
        <taxon>Lactobacillaceae</taxon>
        <taxon>Levilactobacillus</taxon>
    </lineage>
</organism>
<dbReference type="InterPro" id="IPR011856">
    <property type="entry name" value="tRNA_endonuc-like_dom_sf"/>
</dbReference>
<keyword evidence="1" id="KW-0378">Hydrolase</keyword>
<name>A0ABX1L898_9LACO</name>
<dbReference type="SUPFAM" id="SSF52980">
    <property type="entry name" value="Restriction endonuclease-like"/>
    <property type="match status" value="1"/>
</dbReference>
<evidence type="ECO:0000313" key="5">
    <source>
        <dbReference type="Proteomes" id="UP000707477"/>
    </source>
</evidence>
<dbReference type="Gene3D" id="3.40.1350.10">
    <property type="match status" value="1"/>
</dbReference>
<evidence type="ECO:0000313" key="4">
    <source>
        <dbReference type="EMBL" id="NLR30112.1"/>
    </source>
</evidence>
<dbReference type="EMBL" id="JAAVSD010000021">
    <property type="protein sequence ID" value="NLR30112.1"/>
    <property type="molecule type" value="Genomic_DNA"/>
</dbReference>
<evidence type="ECO:0000259" key="3">
    <source>
        <dbReference type="Pfam" id="PF04471"/>
    </source>
</evidence>
<gene>
    <name evidence="4" type="ORF">HEQ44_07930</name>
</gene>
<reference evidence="4 5" key="1">
    <citation type="submission" date="2020-03" db="EMBL/GenBank/DDBJ databases">
        <authorList>
            <person name="Zhang Z."/>
            <person name="Guo Z."/>
            <person name="Hou Q."/>
            <person name="Shen X."/>
        </authorList>
    </citation>
    <scope>NUCLEOTIDE SEQUENCE [LARGE SCALE GENOMIC DNA]</scope>
    <source>
        <strain evidence="4 5">HBUAS51329</strain>
    </source>
</reference>
<feature type="region of interest" description="Disordered" evidence="2">
    <location>
        <begin position="147"/>
        <end position="169"/>
    </location>
</feature>
<dbReference type="InterPro" id="IPR011335">
    <property type="entry name" value="Restrct_endonuc-II-like"/>
</dbReference>
<dbReference type="Proteomes" id="UP000707477">
    <property type="component" value="Unassembled WGS sequence"/>
</dbReference>